<accession>A0AAV3QHD1</accession>
<evidence type="ECO:0000313" key="3">
    <source>
        <dbReference type="Proteomes" id="UP001454036"/>
    </source>
</evidence>
<feature type="domain" description="PB1-like" evidence="1">
    <location>
        <begin position="23"/>
        <end position="121"/>
    </location>
</feature>
<reference evidence="2 3" key="1">
    <citation type="submission" date="2024-01" db="EMBL/GenBank/DDBJ databases">
        <title>The complete chloroplast genome sequence of Lithospermum erythrorhizon: insights into the phylogenetic relationship among Boraginaceae species and the maternal lineages of purple gromwells.</title>
        <authorList>
            <person name="Okada T."/>
            <person name="Watanabe K."/>
        </authorList>
    </citation>
    <scope>NUCLEOTIDE SEQUENCE [LARGE SCALE GENOMIC DNA]</scope>
</reference>
<dbReference type="InterPro" id="IPR058594">
    <property type="entry name" value="PB1-like_dom_pln"/>
</dbReference>
<keyword evidence="3" id="KW-1185">Reference proteome</keyword>
<dbReference type="EMBL" id="BAABME010004208">
    <property type="protein sequence ID" value="GAA0161547.1"/>
    <property type="molecule type" value="Genomic_DNA"/>
</dbReference>
<dbReference type="AlphaFoldDB" id="A0AAV3QHD1"/>
<dbReference type="Proteomes" id="UP001454036">
    <property type="component" value="Unassembled WGS sequence"/>
</dbReference>
<comment type="caution">
    <text evidence="2">The sequence shown here is derived from an EMBL/GenBank/DDBJ whole genome shotgun (WGS) entry which is preliminary data.</text>
</comment>
<proteinExistence type="predicted"/>
<evidence type="ECO:0000313" key="2">
    <source>
        <dbReference type="EMBL" id="GAA0161547.1"/>
    </source>
</evidence>
<evidence type="ECO:0000259" key="1">
    <source>
        <dbReference type="Pfam" id="PF26130"/>
    </source>
</evidence>
<protein>
    <recommendedName>
        <fullName evidence="1">PB1-like domain-containing protein</fullName>
    </recommendedName>
</protein>
<sequence length="187" mass="21451">MALRRTSGIVDPLVYDEVDEVGMLTLTLYHGNALLRSPYTRYVGGTVDYFDYVNGNSLNMEGLRGFVSDCRPLCDKDKINFYLKFKKNLDKRYRLLSNESDLMGLLKVFKKAKEVELFVQHVDLDSTLREETINREIRQDIVDDEDVGFEPGNLGIIFMAGNERMLVDSDSLSDVVQGLMMMMMMMC</sequence>
<gene>
    <name evidence="2" type="ORF">LIER_17834</name>
</gene>
<organism evidence="2 3">
    <name type="scientific">Lithospermum erythrorhizon</name>
    <name type="common">Purple gromwell</name>
    <name type="synonym">Lithospermum officinale var. erythrorhizon</name>
    <dbReference type="NCBI Taxonomy" id="34254"/>
    <lineage>
        <taxon>Eukaryota</taxon>
        <taxon>Viridiplantae</taxon>
        <taxon>Streptophyta</taxon>
        <taxon>Embryophyta</taxon>
        <taxon>Tracheophyta</taxon>
        <taxon>Spermatophyta</taxon>
        <taxon>Magnoliopsida</taxon>
        <taxon>eudicotyledons</taxon>
        <taxon>Gunneridae</taxon>
        <taxon>Pentapetalae</taxon>
        <taxon>asterids</taxon>
        <taxon>lamiids</taxon>
        <taxon>Boraginales</taxon>
        <taxon>Boraginaceae</taxon>
        <taxon>Boraginoideae</taxon>
        <taxon>Lithospermeae</taxon>
        <taxon>Lithospermum</taxon>
    </lineage>
</organism>
<name>A0AAV3QHD1_LITER</name>
<dbReference type="Pfam" id="PF26130">
    <property type="entry name" value="PB1-like"/>
    <property type="match status" value="1"/>
</dbReference>